<proteinExistence type="inferred from homology"/>
<organism evidence="3 4">
    <name type="scientific">Leclercia barmai</name>
    <dbReference type="NCBI Taxonomy" id="2785629"/>
    <lineage>
        <taxon>Bacteria</taxon>
        <taxon>Pseudomonadati</taxon>
        <taxon>Pseudomonadota</taxon>
        <taxon>Gammaproteobacteria</taxon>
        <taxon>Enterobacterales</taxon>
        <taxon>Enterobacteriaceae</taxon>
        <taxon>Leclercia</taxon>
    </lineage>
</organism>
<accession>A0ABS7RQZ6</accession>
<comment type="similarity">
    <text evidence="1">Belongs to the ferritin family. Prokaryotic subfamily.</text>
</comment>
<dbReference type="EMBL" id="JADMNK010000001">
    <property type="protein sequence ID" value="MBZ0056754.1"/>
    <property type="molecule type" value="Genomic_DNA"/>
</dbReference>
<dbReference type="PROSITE" id="PS50905">
    <property type="entry name" value="FERRITIN_LIKE"/>
    <property type="match status" value="1"/>
</dbReference>
<evidence type="ECO:0000259" key="2">
    <source>
        <dbReference type="PROSITE" id="PS50905"/>
    </source>
</evidence>
<name>A0ABS7RQZ6_9ENTR</name>
<dbReference type="InterPro" id="IPR009078">
    <property type="entry name" value="Ferritin-like_SF"/>
</dbReference>
<dbReference type="CDD" id="cd01055">
    <property type="entry name" value="Nonheme_Ferritin"/>
    <property type="match status" value="1"/>
</dbReference>
<dbReference type="SUPFAM" id="SSF47240">
    <property type="entry name" value="Ferritin-like"/>
    <property type="match status" value="1"/>
</dbReference>
<dbReference type="Pfam" id="PF00210">
    <property type="entry name" value="Ferritin"/>
    <property type="match status" value="1"/>
</dbReference>
<comment type="caution">
    <text evidence="3">The sequence shown here is derived from an EMBL/GenBank/DDBJ whole genome shotgun (WGS) entry which is preliminary data.</text>
</comment>
<dbReference type="NCBIfam" id="NF011597">
    <property type="entry name" value="PRK15022.1"/>
    <property type="match status" value="1"/>
</dbReference>
<dbReference type="InterPro" id="IPR009040">
    <property type="entry name" value="Ferritin-like_diiron"/>
</dbReference>
<dbReference type="Proteomes" id="UP000706580">
    <property type="component" value="Unassembled WGS sequence"/>
</dbReference>
<sequence length="167" mass="19453">MAVSDMINKLNTQMNLEFHASNLYLHLSDWCSEHKLNGSATFLRTQAQSNVTQMMRVFDFLKQSGAMPVLKPVDMSDEYCTCLEAVFQRTLEEYEQRCQTLHQLTDEARKMQDISTLNFLNDIEKDQLQDGVLLKTILEEVRQARRTGMGLEQTDRHLLNVVNYQHH</sequence>
<dbReference type="InterPro" id="IPR041719">
    <property type="entry name" value="Ferritin_prok"/>
</dbReference>
<gene>
    <name evidence="3" type="ORF">ITX56_02800</name>
</gene>
<evidence type="ECO:0000313" key="4">
    <source>
        <dbReference type="Proteomes" id="UP000706580"/>
    </source>
</evidence>
<dbReference type="InterPro" id="IPR012347">
    <property type="entry name" value="Ferritin-like"/>
</dbReference>
<evidence type="ECO:0000256" key="1">
    <source>
        <dbReference type="ARBA" id="ARBA00006950"/>
    </source>
</evidence>
<dbReference type="InterPro" id="IPR008331">
    <property type="entry name" value="Ferritin_DPS_dom"/>
</dbReference>
<evidence type="ECO:0000313" key="3">
    <source>
        <dbReference type="EMBL" id="MBZ0056754.1"/>
    </source>
</evidence>
<dbReference type="RefSeq" id="WP_138369372.1">
    <property type="nucleotide sequence ID" value="NZ_JADMNK010000001.1"/>
</dbReference>
<keyword evidence="4" id="KW-1185">Reference proteome</keyword>
<feature type="domain" description="Ferritin-like diiron" evidence="2">
    <location>
        <begin position="1"/>
        <end position="145"/>
    </location>
</feature>
<dbReference type="Gene3D" id="1.20.1260.10">
    <property type="match status" value="1"/>
</dbReference>
<protein>
    <submittedName>
        <fullName evidence="3">Non-heme ferritin-like protein</fullName>
    </submittedName>
</protein>
<reference evidence="3 4" key="1">
    <citation type="submission" date="2020-11" db="EMBL/GenBank/DDBJ databases">
        <title>Draft Genome of Enterobacter sp. strain EMC7.</title>
        <authorList>
            <person name="Barman P."/>
            <person name="Sinha S."/>
            <person name="Sen S."/>
            <person name="Chakraborty R."/>
        </authorList>
    </citation>
    <scope>NUCLEOTIDE SEQUENCE [LARGE SCALE GENOMIC DNA]</scope>
    <source>
        <strain evidence="3 4">EMC7</strain>
    </source>
</reference>